<protein>
    <recommendedName>
        <fullName evidence="14">Bifunctional adenosylcobalamin biosynthesis protein</fullName>
        <ecNumber evidence="14">2.7.1.156</ecNumber>
        <ecNumber evidence="14">2.7.7.62</ecNumber>
    </recommendedName>
</protein>
<comment type="catalytic activity">
    <reaction evidence="1 14">
        <text>adenosylcob(III)inamide + ATP = adenosylcob(III)inamide phosphate + ADP + H(+)</text>
        <dbReference type="Rhea" id="RHEA:15769"/>
        <dbReference type="ChEBI" id="CHEBI:2480"/>
        <dbReference type="ChEBI" id="CHEBI:15378"/>
        <dbReference type="ChEBI" id="CHEBI:30616"/>
        <dbReference type="ChEBI" id="CHEBI:58502"/>
        <dbReference type="ChEBI" id="CHEBI:456216"/>
        <dbReference type="EC" id="2.7.1.156"/>
    </reaction>
</comment>
<evidence type="ECO:0000256" key="1">
    <source>
        <dbReference type="ARBA" id="ARBA00000312"/>
    </source>
</evidence>
<dbReference type="NCBIfam" id="NF004469">
    <property type="entry name" value="PRK05800.1"/>
    <property type="match status" value="1"/>
</dbReference>
<dbReference type="EC" id="2.7.7.62" evidence="14"/>
<dbReference type="InterPro" id="IPR027417">
    <property type="entry name" value="P-loop_NTPase"/>
</dbReference>
<evidence type="ECO:0000256" key="13">
    <source>
        <dbReference type="ARBA" id="ARBA00023134"/>
    </source>
</evidence>
<keyword evidence="15" id="KW-0548">Nucleotidyltransferase</keyword>
<evidence type="ECO:0000256" key="11">
    <source>
        <dbReference type="ARBA" id="ARBA00022777"/>
    </source>
</evidence>
<dbReference type="PANTHER" id="PTHR34848:SF1">
    <property type="entry name" value="BIFUNCTIONAL ADENOSYLCOBALAMIN BIOSYNTHESIS PROTEIN COBU"/>
    <property type="match status" value="1"/>
</dbReference>
<reference evidence="15 16" key="1">
    <citation type="submission" date="2024-06" db="EMBL/GenBank/DDBJ databases">
        <title>Genomic Encyclopedia of Type Strains, Phase IV (KMG-IV): sequencing the most valuable type-strain genomes for metagenomic binning, comparative biology and taxonomic classification.</title>
        <authorList>
            <person name="Goeker M."/>
        </authorList>
    </citation>
    <scope>NUCLEOTIDE SEQUENCE [LARGE SCALE GENOMIC DNA]</scope>
    <source>
        <strain evidence="15 16">DSM 29780</strain>
    </source>
</reference>
<dbReference type="EC" id="2.7.1.156" evidence="14"/>
<keyword evidence="10 14" id="KW-0547">Nucleotide-binding</keyword>
<dbReference type="Pfam" id="PF02283">
    <property type="entry name" value="CobU"/>
    <property type="match status" value="1"/>
</dbReference>
<evidence type="ECO:0000256" key="8">
    <source>
        <dbReference type="ARBA" id="ARBA00022573"/>
    </source>
</evidence>
<dbReference type="EMBL" id="JBEPMB010000001">
    <property type="protein sequence ID" value="MET3612310.1"/>
    <property type="molecule type" value="Genomic_DNA"/>
</dbReference>
<evidence type="ECO:0000256" key="5">
    <source>
        <dbReference type="ARBA" id="ARBA00004692"/>
    </source>
</evidence>
<dbReference type="GO" id="GO:0043752">
    <property type="term" value="F:adenosylcobinamide kinase activity"/>
    <property type="evidence" value="ECO:0007669"/>
    <property type="project" value="UniProtKB-EC"/>
</dbReference>
<dbReference type="InterPro" id="IPR003203">
    <property type="entry name" value="CobU/CobP"/>
</dbReference>
<comment type="catalytic activity">
    <reaction evidence="3">
        <text>adenosylcob(III)inamide + GTP = adenosylcob(III)inamide phosphate + GDP + H(+)</text>
        <dbReference type="Rhea" id="RHEA:15765"/>
        <dbReference type="ChEBI" id="CHEBI:2480"/>
        <dbReference type="ChEBI" id="CHEBI:15378"/>
        <dbReference type="ChEBI" id="CHEBI:37565"/>
        <dbReference type="ChEBI" id="CHEBI:58189"/>
        <dbReference type="ChEBI" id="CHEBI:58502"/>
        <dbReference type="EC" id="2.7.1.156"/>
    </reaction>
</comment>
<dbReference type="PANTHER" id="PTHR34848">
    <property type="match status" value="1"/>
</dbReference>
<name>A0ABV2IUZ4_9HYPH</name>
<keyword evidence="11 14" id="KW-0418">Kinase</keyword>
<organism evidence="15 16">
    <name type="scientific">Rhizobium aquaticum</name>
    <dbReference type="NCBI Taxonomy" id="1549636"/>
    <lineage>
        <taxon>Bacteria</taxon>
        <taxon>Pseudomonadati</taxon>
        <taxon>Pseudomonadota</taxon>
        <taxon>Alphaproteobacteria</taxon>
        <taxon>Hyphomicrobiales</taxon>
        <taxon>Rhizobiaceae</taxon>
        <taxon>Rhizobium/Agrobacterium group</taxon>
        <taxon>Rhizobium</taxon>
    </lineage>
</organism>
<proteinExistence type="inferred from homology"/>
<evidence type="ECO:0000256" key="4">
    <source>
        <dbReference type="ARBA" id="ARBA00003889"/>
    </source>
</evidence>
<comment type="function">
    <text evidence="4 14">Catalyzes ATP-dependent phosphorylation of adenosylcobinamide and addition of GMP to adenosylcobinamide phosphate.</text>
</comment>
<keyword evidence="13 14" id="KW-0342">GTP-binding</keyword>
<comment type="catalytic activity">
    <reaction evidence="2 14">
        <text>adenosylcob(III)inamide phosphate + GTP + H(+) = adenosylcob(III)inamide-GDP + diphosphate</text>
        <dbReference type="Rhea" id="RHEA:22712"/>
        <dbReference type="ChEBI" id="CHEBI:15378"/>
        <dbReference type="ChEBI" id="CHEBI:33019"/>
        <dbReference type="ChEBI" id="CHEBI:37565"/>
        <dbReference type="ChEBI" id="CHEBI:58502"/>
        <dbReference type="ChEBI" id="CHEBI:60487"/>
        <dbReference type="EC" id="2.7.7.62"/>
    </reaction>
</comment>
<dbReference type="Gene3D" id="3.40.50.300">
    <property type="entry name" value="P-loop containing nucleotide triphosphate hydrolases"/>
    <property type="match status" value="1"/>
</dbReference>
<comment type="pathway">
    <text evidence="6 14">Cofactor biosynthesis; adenosylcobalamin biosynthesis; adenosylcobalamin from cob(II)yrinate a,c-diamide: step 5/7.</text>
</comment>
<comment type="similarity">
    <text evidence="7 14">Belongs to the CobU/CobP family.</text>
</comment>
<evidence type="ECO:0000256" key="3">
    <source>
        <dbReference type="ARBA" id="ARBA00001522"/>
    </source>
</evidence>
<comment type="caution">
    <text evidence="15">The sequence shown here is derived from an EMBL/GenBank/DDBJ whole genome shotgun (WGS) entry which is preliminary data.</text>
</comment>
<evidence type="ECO:0000256" key="7">
    <source>
        <dbReference type="ARBA" id="ARBA00007490"/>
    </source>
</evidence>
<keyword evidence="8 14" id="KW-0169">Cobalamin biosynthesis</keyword>
<evidence type="ECO:0000256" key="9">
    <source>
        <dbReference type="ARBA" id="ARBA00022679"/>
    </source>
</evidence>
<sequence>MTRSTFILGGARSGKSALAERLARESGLLLHYIATGQAWDAEMRERIGQHQSRRGPEWTTIEAPLELTCAITPLDFEENTILIDCLTLWVTNLMMAERDVDDAFDRLVSAIAGAKARIFIVSNEVGLGIVPDNAMARAFRDHAGRLHQKIAAVADEVYFVAAGLPLKMKG</sequence>
<dbReference type="SUPFAM" id="SSF52540">
    <property type="entry name" value="P-loop containing nucleoside triphosphate hydrolases"/>
    <property type="match status" value="1"/>
</dbReference>
<evidence type="ECO:0000313" key="15">
    <source>
        <dbReference type="EMBL" id="MET3612310.1"/>
    </source>
</evidence>
<evidence type="ECO:0000256" key="6">
    <source>
        <dbReference type="ARBA" id="ARBA00005159"/>
    </source>
</evidence>
<dbReference type="GO" id="GO:0008820">
    <property type="term" value="F:cobinamide phosphate guanylyltransferase activity"/>
    <property type="evidence" value="ECO:0007669"/>
    <property type="project" value="UniProtKB-EC"/>
</dbReference>
<accession>A0ABV2IUZ4</accession>
<dbReference type="PIRSF" id="PIRSF006135">
    <property type="entry name" value="CobU"/>
    <property type="match status" value="1"/>
</dbReference>
<keyword evidence="9 14" id="KW-0808">Transferase</keyword>
<gene>
    <name evidence="15" type="ORF">ABID16_000615</name>
</gene>
<dbReference type="Proteomes" id="UP001549047">
    <property type="component" value="Unassembled WGS sequence"/>
</dbReference>
<evidence type="ECO:0000313" key="16">
    <source>
        <dbReference type="Proteomes" id="UP001549047"/>
    </source>
</evidence>
<evidence type="ECO:0000256" key="10">
    <source>
        <dbReference type="ARBA" id="ARBA00022741"/>
    </source>
</evidence>
<evidence type="ECO:0000256" key="14">
    <source>
        <dbReference type="PIRNR" id="PIRNR006135"/>
    </source>
</evidence>
<keyword evidence="12 14" id="KW-0067">ATP-binding</keyword>
<comment type="pathway">
    <text evidence="5 14">Cofactor biosynthesis; adenosylcobalamin biosynthesis; adenosylcobalamin from cob(II)yrinate a,c-diamide: step 6/7.</text>
</comment>
<dbReference type="RefSeq" id="WP_354554880.1">
    <property type="nucleotide sequence ID" value="NZ_JBEPMB010000001.1"/>
</dbReference>
<evidence type="ECO:0000256" key="2">
    <source>
        <dbReference type="ARBA" id="ARBA00000711"/>
    </source>
</evidence>
<keyword evidence="16" id="KW-1185">Reference proteome</keyword>
<dbReference type="CDD" id="cd00544">
    <property type="entry name" value="CobU"/>
    <property type="match status" value="1"/>
</dbReference>
<evidence type="ECO:0000256" key="12">
    <source>
        <dbReference type="ARBA" id="ARBA00022840"/>
    </source>
</evidence>